<evidence type="ECO:0000256" key="3">
    <source>
        <dbReference type="ARBA" id="ARBA00022448"/>
    </source>
</evidence>
<keyword evidence="3" id="KW-0813">Transport</keyword>
<evidence type="ECO:0000256" key="9">
    <source>
        <dbReference type="SAM" id="Phobius"/>
    </source>
</evidence>
<feature type="transmembrane region" description="Helical" evidence="9">
    <location>
        <begin position="18"/>
        <end position="39"/>
    </location>
</feature>
<keyword evidence="11" id="KW-1185">Reference proteome</keyword>
<protein>
    <submittedName>
        <fullName evidence="10">BCCT family transporter</fullName>
    </submittedName>
</protein>
<dbReference type="Pfam" id="PF02028">
    <property type="entry name" value="BCCT"/>
    <property type="match status" value="1"/>
</dbReference>
<accession>A0ABU7KEN8</accession>
<feature type="transmembrane region" description="Helical" evidence="9">
    <location>
        <begin position="195"/>
        <end position="221"/>
    </location>
</feature>
<evidence type="ECO:0000256" key="4">
    <source>
        <dbReference type="ARBA" id="ARBA00022475"/>
    </source>
</evidence>
<dbReference type="RefSeq" id="WP_330094431.1">
    <property type="nucleotide sequence ID" value="NZ_JAUZMY010000033.1"/>
</dbReference>
<feature type="transmembrane region" description="Helical" evidence="9">
    <location>
        <begin position="241"/>
        <end position="259"/>
    </location>
</feature>
<evidence type="ECO:0000256" key="2">
    <source>
        <dbReference type="ARBA" id="ARBA00005658"/>
    </source>
</evidence>
<feature type="region of interest" description="Disordered" evidence="8">
    <location>
        <begin position="527"/>
        <end position="546"/>
    </location>
</feature>
<comment type="caution">
    <text evidence="10">The sequence shown here is derived from an EMBL/GenBank/DDBJ whole genome shotgun (WGS) entry which is preliminary data.</text>
</comment>
<evidence type="ECO:0000313" key="11">
    <source>
        <dbReference type="Proteomes" id="UP001356095"/>
    </source>
</evidence>
<feature type="compositionally biased region" description="Basic and acidic residues" evidence="8">
    <location>
        <begin position="536"/>
        <end position="546"/>
    </location>
</feature>
<evidence type="ECO:0000313" key="10">
    <source>
        <dbReference type="EMBL" id="MEE2040667.1"/>
    </source>
</evidence>
<dbReference type="InterPro" id="IPR000060">
    <property type="entry name" value="BCCT_transptr"/>
</dbReference>
<keyword evidence="7 9" id="KW-0472">Membrane</keyword>
<dbReference type="PANTHER" id="PTHR30047:SF7">
    <property type="entry name" value="HIGH-AFFINITY CHOLINE TRANSPORT PROTEIN"/>
    <property type="match status" value="1"/>
</dbReference>
<keyword evidence="6 9" id="KW-1133">Transmembrane helix</keyword>
<name>A0ABU7KEN8_9ACTN</name>
<evidence type="ECO:0000256" key="6">
    <source>
        <dbReference type="ARBA" id="ARBA00022989"/>
    </source>
</evidence>
<evidence type="ECO:0000256" key="8">
    <source>
        <dbReference type="SAM" id="MobiDB-lite"/>
    </source>
</evidence>
<organism evidence="10 11">
    <name type="scientific">Nocardiopsis codii</name>
    <dbReference type="NCBI Taxonomy" id="3065942"/>
    <lineage>
        <taxon>Bacteria</taxon>
        <taxon>Bacillati</taxon>
        <taxon>Actinomycetota</taxon>
        <taxon>Actinomycetes</taxon>
        <taxon>Streptosporangiales</taxon>
        <taxon>Nocardiopsidaceae</taxon>
        <taxon>Nocardiopsis</taxon>
    </lineage>
</organism>
<feature type="transmembrane region" description="Helical" evidence="9">
    <location>
        <begin position="59"/>
        <end position="77"/>
    </location>
</feature>
<feature type="transmembrane region" description="Helical" evidence="9">
    <location>
        <begin position="98"/>
        <end position="117"/>
    </location>
</feature>
<keyword evidence="4" id="KW-1003">Cell membrane</keyword>
<proteinExistence type="inferred from homology"/>
<feature type="transmembrane region" description="Helical" evidence="9">
    <location>
        <begin position="447"/>
        <end position="468"/>
    </location>
</feature>
<feature type="transmembrane region" description="Helical" evidence="9">
    <location>
        <begin position="317"/>
        <end position="340"/>
    </location>
</feature>
<feature type="transmembrane region" description="Helical" evidence="9">
    <location>
        <begin position="474"/>
        <end position="495"/>
    </location>
</feature>
<evidence type="ECO:0000256" key="7">
    <source>
        <dbReference type="ARBA" id="ARBA00023136"/>
    </source>
</evidence>
<comment type="similarity">
    <text evidence="2">Belongs to the BCCT transporter (TC 2.A.15) family.</text>
</comment>
<feature type="transmembrane region" description="Helical" evidence="9">
    <location>
        <begin position="153"/>
        <end position="171"/>
    </location>
</feature>
<feature type="transmembrane region" description="Helical" evidence="9">
    <location>
        <begin position="352"/>
        <end position="378"/>
    </location>
</feature>
<comment type="subcellular location">
    <subcellularLocation>
        <location evidence="1">Cell membrane</location>
        <topology evidence="1">Multi-pass membrane protein</topology>
    </subcellularLocation>
</comment>
<sequence>MFSTLRTRVSASGTRPDFWVLGVTSALLIAFVVTALASPTWVGAAVDASFAWSAQWFGAYWQVLLIAMLAVATVLAFSRYGRVRMGGTDTPEFSRFRWVAMVMTTLLAAGGVFWAAAEPLAHYTDAPPSYADQAGGMEGAAVALAQSFVHWGFPAWAIGGSLATLVMMRGVEKGMPLRPRTLLWPVMGERVRTHWIGAVVDISCVVAVVAGTVGPIGFLGLQVSYMGGQMFGLPDGYGTQAAIIAGLTVVGAVSAVSGLNRGIQLLSKANVWTALVLILAIVGLGSVPFIIDLYLQAMAVHVREFVPMALFRSDQQWLGYWTVFFFGWFLGYGPMMAIFIARISRGRTVRQIFVGATVAPAMVTTVWFTALGGTGIWLEQQNPGSVSGAYEADGLPAAALAIVQELPLSTLLGVLMVVVTLIFFASTLDAMSYAISSSSMHEGAPPGYVRAFWCFGMGIAAIALLLVGDGGVQALQSFIVVTAVPVGLIMLPTLWTTPRLLRTMAIEQGIVTAPSSVSAQVGDAEAATEDGAPGVGRDRLAADGVR</sequence>
<reference evidence="10 11" key="1">
    <citation type="submission" date="2023-08" db="EMBL/GenBank/DDBJ databases">
        <authorList>
            <person name="Girao M."/>
            <person name="Carvalho M.F."/>
        </authorList>
    </citation>
    <scope>NUCLEOTIDE SEQUENCE [LARGE SCALE GENOMIC DNA]</scope>
    <source>
        <strain evidence="10 11">CT-R113</strain>
    </source>
</reference>
<dbReference type="EMBL" id="JAUZMY010000033">
    <property type="protein sequence ID" value="MEE2040667.1"/>
    <property type="molecule type" value="Genomic_DNA"/>
</dbReference>
<feature type="transmembrane region" description="Helical" evidence="9">
    <location>
        <begin position="271"/>
        <end position="297"/>
    </location>
</feature>
<dbReference type="Proteomes" id="UP001356095">
    <property type="component" value="Unassembled WGS sequence"/>
</dbReference>
<gene>
    <name evidence="10" type="ORF">Q8791_25950</name>
</gene>
<dbReference type="PANTHER" id="PTHR30047">
    <property type="entry name" value="HIGH-AFFINITY CHOLINE TRANSPORT PROTEIN-RELATED"/>
    <property type="match status" value="1"/>
</dbReference>
<keyword evidence="5 9" id="KW-0812">Transmembrane</keyword>
<evidence type="ECO:0000256" key="5">
    <source>
        <dbReference type="ARBA" id="ARBA00022692"/>
    </source>
</evidence>
<evidence type="ECO:0000256" key="1">
    <source>
        <dbReference type="ARBA" id="ARBA00004651"/>
    </source>
</evidence>
<feature type="transmembrane region" description="Helical" evidence="9">
    <location>
        <begin position="411"/>
        <end position="435"/>
    </location>
</feature>